<gene>
    <name evidence="1" type="ORF">A0127_06980</name>
</gene>
<proteinExistence type="predicted"/>
<dbReference type="Proteomes" id="UP000073604">
    <property type="component" value="Chromosome"/>
</dbReference>
<evidence type="ECO:0008006" key="3">
    <source>
        <dbReference type="Google" id="ProtNLM"/>
    </source>
</evidence>
<dbReference type="OrthoDB" id="99614at2157"/>
<sequence length="104" mass="11572">MEELLSKFEKLIADGDRMFSSGDYSGAYESYLNALYALAAIVVYRGTGMLVPPERLPGFLGGFPELEDAIRRYSGSAPSEEAVRSLREELERLRGMMSLPSSER</sequence>
<keyword evidence="2" id="KW-1185">Reference proteome</keyword>
<protein>
    <recommendedName>
        <fullName evidence="3">HEPN domain-containing protein</fullName>
    </recommendedName>
</protein>
<dbReference type="KEGG" id="tpep:A0127_06980"/>
<reference evidence="2" key="1">
    <citation type="submission" date="2016-03" db="EMBL/GenBank/DDBJ databases">
        <authorList>
            <person name="Oger P.M."/>
        </authorList>
    </citation>
    <scope>NUCLEOTIDE SEQUENCE [LARGE SCALE GENOMIC DNA]</scope>
    <source>
        <strain evidence="2">OG-1</strain>
    </source>
</reference>
<evidence type="ECO:0000313" key="1">
    <source>
        <dbReference type="EMBL" id="AMQ18931.1"/>
    </source>
</evidence>
<dbReference type="RefSeq" id="WP_062389737.1">
    <property type="nucleotide sequence ID" value="NZ_CP014750.1"/>
</dbReference>
<evidence type="ECO:0000313" key="2">
    <source>
        <dbReference type="Proteomes" id="UP000073604"/>
    </source>
</evidence>
<organism evidence="1 2">
    <name type="scientific">Thermococcus peptonophilus</name>
    <dbReference type="NCBI Taxonomy" id="53952"/>
    <lineage>
        <taxon>Archaea</taxon>
        <taxon>Methanobacteriati</taxon>
        <taxon>Methanobacteriota</taxon>
        <taxon>Thermococci</taxon>
        <taxon>Thermococcales</taxon>
        <taxon>Thermococcaceae</taxon>
        <taxon>Thermococcus</taxon>
    </lineage>
</organism>
<dbReference type="AlphaFoldDB" id="A0A142CVX9"/>
<dbReference type="GeneID" id="27140278"/>
<accession>A0A142CVX9</accession>
<dbReference type="EMBL" id="CP014750">
    <property type="protein sequence ID" value="AMQ18931.1"/>
    <property type="molecule type" value="Genomic_DNA"/>
</dbReference>
<name>A0A142CVX9_9EURY</name>